<dbReference type="SUPFAM" id="SSF55961">
    <property type="entry name" value="Bet v1-like"/>
    <property type="match status" value="1"/>
</dbReference>
<dbReference type="KEGG" id="gom:D7316_02791"/>
<evidence type="ECO:0000313" key="2">
    <source>
        <dbReference type="Proteomes" id="UP000271469"/>
    </source>
</evidence>
<evidence type="ECO:0008006" key="3">
    <source>
        <dbReference type="Google" id="ProtNLM"/>
    </source>
</evidence>
<dbReference type="Pfam" id="PF10604">
    <property type="entry name" value="Polyketide_cyc2"/>
    <property type="match status" value="1"/>
</dbReference>
<dbReference type="CDD" id="cd07812">
    <property type="entry name" value="SRPBCC"/>
    <property type="match status" value="1"/>
</dbReference>
<dbReference type="OrthoDB" id="4618973at2"/>
<protein>
    <recommendedName>
        <fullName evidence="3">Polyketide cyclase</fullName>
    </recommendedName>
</protein>
<dbReference type="Proteomes" id="UP000271469">
    <property type="component" value="Chromosome"/>
</dbReference>
<gene>
    <name evidence="1" type="ORF">D7316_02791</name>
</gene>
<dbReference type="Gene3D" id="3.30.530.20">
    <property type="match status" value="1"/>
</dbReference>
<reference evidence="1 2" key="1">
    <citation type="submission" date="2018-11" db="EMBL/GenBank/DDBJ databases">
        <title>Gordonia insulae sp. nov., isolated from an island soil.</title>
        <authorList>
            <person name="Kim Y.S."/>
            <person name="Kim S.B."/>
        </authorList>
    </citation>
    <scope>NUCLEOTIDE SEQUENCE [LARGE SCALE GENOMIC DNA]</scope>
    <source>
        <strain evidence="1 2">MMS17-SY073</strain>
    </source>
</reference>
<dbReference type="RefSeq" id="WP_124708741.1">
    <property type="nucleotide sequence ID" value="NZ_CP033972.1"/>
</dbReference>
<accession>A0A3G8JPW2</accession>
<proteinExistence type="predicted"/>
<name>A0A3G8JPW2_9ACTN</name>
<organism evidence="1 2">
    <name type="scientific">Gordonia insulae</name>
    <dbReference type="NCBI Taxonomy" id="2420509"/>
    <lineage>
        <taxon>Bacteria</taxon>
        <taxon>Bacillati</taxon>
        <taxon>Actinomycetota</taxon>
        <taxon>Actinomycetes</taxon>
        <taxon>Mycobacteriales</taxon>
        <taxon>Gordoniaceae</taxon>
        <taxon>Gordonia</taxon>
    </lineage>
</organism>
<keyword evidence="2" id="KW-1185">Reference proteome</keyword>
<sequence>MAAPLIEESVQIDATADDVWAVISDLKRMGEWSPQCKKMIIRGGAIGLGTRTVNINRRGPLVWPTTAKIVRWAPGKELAFRVAENRTVWSYTIEPTGTGVTGASEATGNVTGASEATGSVTVTEKREVGNGTTKVSAFLVDKVMGGTTNFEAELKLGMAETLDKIKRAAESASTRAA</sequence>
<dbReference type="InterPro" id="IPR023393">
    <property type="entry name" value="START-like_dom_sf"/>
</dbReference>
<dbReference type="EMBL" id="CP033972">
    <property type="protein sequence ID" value="AZG46190.1"/>
    <property type="molecule type" value="Genomic_DNA"/>
</dbReference>
<evidence type="ECO:0000313" key="1">
    <source>
        <dbReference type="EMBL" id="AZG46190.1"/>
    </source>
</evidence>
<dbReference type="InterPro" id="IPR019587">
    <property type="entry name" value="Polyketide_cyclase/dehydratase"/>
</dbReference>
<dbReference type="AlphaFoldDB" id="A0A3G8JPW2"/>